<evidence type="ECO:0000313" key="3">
    <source>
        <dbReference type="EMBL" id="QDZ07581.1"/>
    </source>
</evidence>
<comment type="similarity">
    <text evidence="1">Belongs to the UPF0213 family.</text>
</comment>
<dbReference type="SMART" id="SM00465">
    <property type="entry name" value="GIYc"/>
    <property type="match status" value="1"/>
</dbReference>
<reference evidence="3 4" key="1">
    <citation type="submission" date="2019-07" db="EMBL/GenBank/DDBJ databases">
        <title>Full genome sequence of Sphingomonas sp. 4R-6-7(HKS19).</title>
        <authorList>
            <person name="Im W.-T."/>
        </authorList>
    </citation>
    <scope>NUCLEOTIDE SEQUENCE [LARGE SCALE GENOMIC DNA]</scope>
    <source>
        <strain evidence="3 4">HKS19</strain>
    </source>
</reference>
<dbReference type="InterPro" id="IPR000305">
    <property type="entry name" value="GIY-YIG_endonuc"/>
</dbReference>
<organism evidence="3 4">
    <name type="scientific">Sphingomonas panacisoli</name>
    <dbReference type="NCBI Taxonomy" id="1813879"/>
    <lineage>
        <taxon>Bacteria</taxon>
        <taxon>Pseudomonadati</taxon>
        <taxon>Pseudomonadota</taxon>
        <taxon>Alphaproteobacteria</taxon>
        <taxon>Sphingomonadales</taxon>
        <taxon>Sphingomonadaceae</taxon>
        <taxon>Sphingomonas</taxon>
    </lineage>
</organism>
<dbReference type="Gene3D" id="3.40.1440.10">
    <property type="entry name" value="GIY-YIG endonuclease"/>
    <property type="match status" value="1"/>
</dbReference>
<dbReference type="KEGG" id="spai:FPZ24_08840"/>
<evidence type="ECO:0000256" key="1">
    <source>
        <dbReference type="ARBA" id="ARBA00007435"/>
    </source>
</evidence>
<dbReference type="InterPro" id="IPR050190">
    <property type="entry name" value="UPF0213_domain"/>
</dbReference>
<dbReference type="PROSITE" id="PS50164">
    <property type="entry name" value="GIY_YIG"/>
    <property type="match status" value="1"/>
</dbReference>
<dbReference type="CDD" id="cd10448">
    <property type="entry name" value="GIY-YIG_unchar_3"/>
    <property type="match status" value="1"/>
</dbReference>
<keyword evidence="4" id="KW-1185">Reference proteome</keyword>
<gene>
    <name evidence="3" type="ORF">FPZ24_08840</name>
</gene>
<evidence type="ECO:0000313" key="4">
    <source>
        <dbReference type="Proteomes" id="UP000315673"/>
    </source>
</evidence>
<dbReference type="SUPFAM" id="SSF82771">
    <property type="entry name" value="GIY-YIG endonuclease"/>
    <property type="match status" value="1"/>
</dbReference>
<dbReference type="PANTHER" id="PTHR34477">
    <property type="entry name" value="UPF0213 PROTEIN YHBQ"/>
    <property type="match status" value="1"/>
</dbReference>
<feature type="domain" description="GIY-YIG" evidence="2">
    <location>
        <begin position="3"/>
        <end position="79"/>
    </location>
</feature>
<sequence length="96" mass="11039">MAKGGWVYIMTNKPRGVLYTGVTADLAARVDQHRRGVGSAFCRQYNLDKLVFAEPSDDIEPAIAREKAIKAWKREWKIQLIESMNPNWEDLFDRLA</sequence>
<dbReference type="PANTHER" id="PTHR34477:SF5">
    <property type="entry name" value="BSL5627 PROTEIN"/>
    <property type="match status" value="1"/>
</dbReference>
<dbReference type="Proteomes" id="UP000315673">
    <property type="component" value="Chromosome"/>
</dbReference>
<evidence type="ECO:0000259" key="2">
    <source>
        <dbReference type="PROSITE" id="PS50164"/>
    </source>
</evidence>
<accession>A0A5B8LHQ8</accession>
<dbReference type="EMBL" id="CP042306">
    <property type="protein sequence ID" value="QDZ07581.1"/>
    <property type="molecule type" value="Genomic_DNA"/>
</dbReference>
<dbReference type="OrthoDB" id="287318at2"/>
<dbReference type="Pfam" id="PF01541">
    <property type="entry name" value="GIY-YIG"/>
    <property type="match status" value="1"/>
</dbReference>
<protein>
    <submittedName>
        <fullName evidence="3">GIY-YIG nuclease family protein</fullName>
    </submittedName>
</protein>
<dbReference type="InterPro" id="IPR035901">
    <property type="entry name" value="GIY-YIG_endonuc_sf"/>
</dbReference>
<dbReference type="AlphaFoldDB" id="A0A5B8LHQ8"/>
<name>A0A5B8LHQ8_9SPHN</name>
<dbReference type="RefSeq" id="WP_146571189.1">
    <property type="nucleotide sequence ID" value="NZ_CP042306.1"/>
</dbReference>
<proteinExistence type="inferred from homology"/>